<evidence type="ECO:0000256" key="2">
    <source>
        <dbReference type="ARBA" id="ARBA00023125"/>
    </source>
</evidence>
<keyword evidence="2" id="KW-0238">DNA-binding</keyword>
<gene>
    <name evidence="5" type="primary">cytR</name>
    <name evidence="5" type="ORF">Mal64_00910</name>
</gene>
<dbReference type="InterPro" id="IPR046335">
    <property type="entry name" value="LacI/GalR-like_sensor"/>
</dbReference>
<keyword evidence="3" id="KW-0804">Transcription</keyword>
<dbReference type="GO" id="GO:0000976">
    <property type="term" value="F:transcription cis-regulatory region binding"/>
    <property type="evidence" value="ECO:0007669"/>
    <property type="project" value="TreeGrafter"/>
</dbReference>
<keyword evidence="1" id="KW-0805">Transcription regulation</keyword>
<comment type="caution">
    <text evidence="5">The sequence shown here is derived from an EMBL/GenBank/DDBJ whole genome shotgun (WGS) entry which is preliminary data.</text>
</comment>
<dbReference type="InterPro" id="IPR010982">
    <property type="entry name" value="Lambda_DNA-bd_dom_sf"/>
</dbReference>
<dbReference type="PANTHER" id="PTHR30146:SF138">
    <property type="entry name" value="TRANSCRIPTIONAL REGULATORY PROTEIN"/>
    <property type="match status" value="1"/>
</dbReference>
<dbReference type="GO" id="GO:0003700">
    <property type="term" value="F:DNA-binding transcription factor activity"/>
    <property type="evidence" value="ECO:0007669"/>
    <property type="project" value="TreeGrafter"/>
</dbReference>
<dbReference type="Gene3D" id="3.40.50.2300">
    <property type="match status" value="2"/>
</dbReference>
<sequence length="354" mass="39161">MASSSVPRLKDVAEKAKVSVGAASRILRGDQDRFAQDTCDRVLEAARELGWRRNLLVNGIQTGRTQTVGVLIPPYDSFWVSILSGIHTRLSSADYLPITVWSGDLKHMPHFEADNQEGFRTITRLLDRRVDGIIMWPPFSLAYHDHFPELRERRVPVVVIDHRTENPVADTVVTNEAKAAKAIAKHILDLGHRRVACISSRETLAQSWALERRTSFEEAVTACGDVEMKSWRLNETGSNGAEVAYELLTDSLKPSAVFAVTDHEAAFVYEAAHKLGLKIPEDISVIGFADLDFAAQMSPPLTTVRQRPYEIGVETASLVLSRIETGEAVSDFSTSKIDADLVVRESTGPAKDRA</sequence>
<dbReference type="Proteomes" id="UP000315440">
    <property type="component" value="Unassembled WGS sequence"/>
</dbReference>
<keyword evidence="6" id="KW-1185">Reference proteome</keyword>
<dbReference type="OrthoDB" id="269117at2"/>
<name>A0A5C5ZQB0_9BACT</name>
<dbReference type="Pfam" id="PF13377">
    <property type="entry name" value="Peripla_BP_3"/>
    <property type="match status" value="1"/>
</dbReference>
<accession>A0A5C5ZQB0</accession>
<dbReference type="EMBL" id="SJPQ01000001">
    <property type="protein sequence ID" value="TWT89712.1"/>
    <property type="molecule type" value="Genomic_DNA"/>
</dbReference>
<dbReference type="Gene3D" id="1.10.260.40">
    <property type="entry name" value="lambda repressor-like DNA-binding domains"/>
    <property type="match status" value="1"/>
</dbReference>
<dbReference type="PANTHER" id="PTHR30146">
    <property type="entry name" value="LACI-RELATED TRANSCRIPTIONAL REPRESSOR"/>
    <property type="match status" value="1"/>
</dbReference>
<evidence type="ECO:0000313" key="6">
    <source>
        <dbReference type="Proteomes" id="UP000315440"/>
    </source>
</evidence>
<dbReference type="PROSITE" id="PS50932">
    <property type="entry name" value="HTH_LACI_2"/>
    <property type="match status" value="1"/>
</dbReference>
<dbReference type="Pfam" id="PF00356">
    <property type="entry name" value="LacI"/>
    <property type="match status" value="1"/>
</dbReference>
<dbReference type="SUPFAM" id="SSF53822">
    <property type="entry name" value="Periplasmic binding protein-like I"/>
    <property type="match status" value="1"/>
</dbReference>
<evidence type="ECO:0000259" key="4">
    <source>
        <dbReference type="PROSITE" id="PS50932"/>
    </source>
</evidence>
<dbReference type="AlphaFoldDB" id="A0A5C5ZQB0"/>
<dbReference type="InterPro" id="IPR028082">
    <property type="entry name" value="Peripla_BP_I"/>
</dbReference>
<organism evidence="5 6">
    <name type="scientific">Pseudobythopirellula maris</name>
    <dbReference type="NCBI Taxonomy" id="2527991"/>
    <lineage>
        <taxon>Bacteria</taxon>
        <taxon>Pseudomonadati</taxon>
        <taxon>Planctomycetota</taxon>
        <taxon>Planctomycetia</taxon>
        <taxon>Pirellulales</taxon>
        <taxon>Lacipirellulaceae</taxon>
        <taxon>Pseudobythopirellula</taxon>
    </lineage>
</organism>
<dbReference type="SMART" id="SM00354">
    <property type="entry name" value="HTH_LACI"/>
    <property type="match status" value="1"/>
</dbReference>
<evidence type="ECO:0000256" key="1">
    <source>
        <dbReference type="ARBA" id="ARBA00023015"/>
    </source>
</evidence>
<protein>
    <submittedName>
        <fullName evidence="5">HTH-type transcriptional repressor CytR</fullName>
    </submittedName>
</protein>
<proteinExistence type="predicted"/>
<dbReference type="InterPro" id="IPR000843">
    <property type="entry name" value="HTH_LacI"/>
</dbReference>
<feature type="domain" description="HTH lacI-type" evidence="4">
    <location>
        <begin position="7"/>
        <end position="62"/>
    </location>
</feature>
<evidence type="ECO:0000313" key="5">
    <source>
        <dbReference type="EMBL" id="TWT89712.1"/>
    </source>
</evidence>
<evidence type="ECO:0000256" key="3">
    <source>
        <dbReference type="ARBA" id="ARBA00023163"/>
    </source>
</evidence>
<dbReference type="CDD" id="cd01392">
    <property type="entry name" value="HTH_LacI"/>
    <property type="match status" value="1"/>
</dbReference>
<dbReference type="SUPFAM" id="SSF47413">
    <property type="entry name" value="lambda repressor-like DNA-binding domains"/>
    <property type="match status" value="1"/>
</dbReference>
<reference evidence="5 6" key="1">
    <citation type="submission" date="2019-02" db="EMBL/GenBank/DDBJ databases">
        <title>Deep-cultivation of Planctomycetes and their phenomic and genomic characterization uncovers novel biology.</title>
        <authorList>
            <person name="Wiegand S."/>
            <person name="Jogler M."/>
            <person name="Boedeker C."/>
            <person name="Pinto D."/>
            <person name="Vollmers J."/>
            <person name="Rivas-Marin E."/>
            <person name="Kohn T."/>
            <person name="Peeters S.H."/>
            <person name="Heuer A."/>
            <person name="Rast P."/>
            <person name="Oberbeckmann S."/>
            <person name="Bunk B."/>
            <person name="Jeske O."/>
            <person name="Meyerdierks A."/>
            <person name="Storesund J.E."/>
            <person name="Kallscheuer N."/>
            <person name="Luecker S."/>
            <person name="Lage O.M."/>
            <person name="Pohl T."/>
            <person name="Merkel B.J."/>
            <person name="Hornburger P."/>
            <person name="Mueller R.-W."/>
            <person name="Bruemmer F."/>
            <person name="Labrenz M."/>
            <person name="Spormann A.M."/>
            <person name="Op Den Camp H."/>
            <person name="Overmann J."/>
            <person name="Amann R."/>
            <person name="Jetten M.S.M."/>
            <person name="Mascher T."/>
            <person name="Medema M.H."/>
            <person name="Devos D.P."/>
            <person name="Kaster A.-K."/>
            <person name="Ovreas L."/>
            <person name="Rohde M."/>
            <person name="Galperin M.Y."/>
            <person name="Jogler C."/>
        </authorList>
    </citation>
    <scope>NUCLEOTIDE SEQUENCE [LARGE SCALE GENOMIC DNA]</scope>
    <source>
        <strain evidence="5 6">Mal64</strain>
    </source>
</reference>